<keyword evidence="18" id="KW-1185">Reference proteome</keyword>
<reference evidence="17" key="1">
    <citation type="submission" date="2021-08" db="EMBL/GenBank/DDBJ databases">
        <title>WGS assembly of Ceratopteris richardii.</title>
        <authorList>
            <person name="Marchant D.B."/>
            <person name="Chen G."/>
            <person name="Jenkins J."/>
            <person name="Shu S."/>
            <person name="Leebens-Mack J."/>
            <person name="Grimwood J."/>
            <person name="Schmutz J."/>
            <person name="Soltis P."/>
            <person name="Soltis D."/>
            <person name="Chen Z.-H."/>
        </authorList>
    </citation>
    <scope>NUCLEOTIDE SEQUENCE</scope>
    <source>
        <strain evidence="17">Whitten #5841</strain>
        <tissue evidence="17">Leaf</tissue>
    </source>
</reference>
<evidence type="ECO:0000256" key="8">
    <source>
        <dbReference type="ARBA" id="ARBA00022741"/>
    </source>
</evidence>
<keyword evidence="15" id="KW-1133">Transmembrane helix</keyword>
<dbReference type="GO" id="GO:0004222">
    <property type="term" value="F:metalloendopeptidase activity"/>
    <property type="evidence" value="ECO:0007669"/>
    <property type="project" value="InterPro"/>
</dbReference>
<dbReference type="Pfam" id="PF00004">
    <property type="entry name" value="AAA"/>
    <property type="match status" value="1"/>
</dbReference>
<dbReference type="Pfam" id="PF17862">
    <property type="entry name" value="AAA_lid_3"/>
    <property type="match status" value="1"/>
</dbReference>
<keyword evidence="9" id="KW-0378">Hydrolase</keyword>
<evidence type="ECO:0000256" key="10">
    <source>
        <dbReference type="ARBA" id="ARBA00022833"/>
    </source>
</evidence>
<dbReference type="FunFam" id="3.40.50.300:FF:000175">
    <property type="entry name" value="ATP-dependent zinc metalloprotease FTSH 4"/>
    <property type="match status" value="1"/>
</dbReference>
<keyword evidence="6" id="KW-0645">Protease</keyword>
<keyword evidence="5" id="KW-0150">Chloroplast</keyword>
<comment type="caution">
    <text evidence="17">The sequence shown here is derived from an EMBL/GenBank/DDBJ whole genome shotgun (WGS) entry which is preliminary data.</text>
</comment>
<comment type="similarity">
    <text evidence="3">In the C-terminal section; belongs to the peptidase M41 family.</text>
</comment>
<keyword evidence="10" id="KW-0862">Zinc</keyword>
<dbReference type="GO" id="GO:0006508">
    <property type="term" value="P:proteolysis"/>
    <property type="evidence" value="ECO:0007669"/>
    <property type="project" value="UniProtKB-KW"/>
</dbReference>
<evidence type="ECO:0000256" key="9">
    <source>
        <dbReference type="ARBA" id="ARBA00022801"/>
    </source>
</evidence>
<evidence type="ECO:0000256" key="12">
    <source>
        <dbReference type="ARBA" id="ARBA00022946"/>
    </source>
</evidence>
<sequence>MAWAQLVKRGRILSKNQVLSLYHHRPTVPGFAVNTVALHSDAGEDAKSFEMMNLRSVSFRIQKDRAYSSYIDNLARKLKQADNYAEAALLREYNKTDPEYVIHWYERSPPYQWYKPAFLAEYLKALVKVDKLDEHELLATLKEGVKARAGGTENLQTVPSLGGTPLFLNSIGSTPRDGVLGSANSPIYMVNSEGGFRQQFWRFLRFLAMAFILISALGAFADDRGITKGLGFNEEVRPTFETNTKFDDVKGVDEAKAELQEIVLYLKDPKRFTVLGGKLPKGMLLSGPPGTGKTMLARAIAGEAGVPFFYCSGSEFEEMFVGVGARRVRDLFAAAKRHAPCIVFIDELDAIGGRRTQRDQQYMRMTLNQLLVELDGFKQNEGIIVIGATNFPESLDKALIRPGRFDQHVEVPYPDVEGRRQILESYLSKVPKGDDVDAAILARGTPGLAGADLANIVNVAALKAAMDGSKAVTMPDLEYAKDKILMGTERKSAVRTEESRRGTAYHEGGHALVAVFTEGAEPVHKATIVPRGTSLGMVLQLPEEDRLNLTRTQMLASMRVALAGRAAEEIIFGDSEVTTGASQDLQNATKYAKGMVSFYGMSSAVGPVVYDIYNSSHTMSTETKHVVESEVKKLLDEAYEDAKQTLITHIEELHALAQALLEHETLTGAQIKDLIAKVKASKTVTPVVSQSSSQSTEQQFSSTLPIAAGAAAQAVRS</sequence>
<dbReference type="AlphaFoldDB" id="A0A8T2UAB5"/>
<dbReference type="FunFam" id="1.10.8.60:FF:000001">
    <property type="entry name" value="ATP-dependent zinc metalloprotease FtsH"/>
    <property type="match status" value="1"/>
</dbReference>
<dbReference type="GO" id="GO:0046872">
    <property type="term" value="F:metal ion binding"/>
    <property type="evidence" value="ECO:0007669"/>
    <property type="project" value="UniProtKB-KW"/>
</dbReference>
<evidence type="ECO:0000256" key="2">
    <source>
        <dbReference type="ARBA" id="ARBA00004173"/>
    </source>
</evidence>
<dbReference type="SUPFAM" id="SSF140990">
    <property type="entry name" value="FtsH protease domain-like"/>
    <property type="match status" value="1"/>
</dbReference>
<evidence type="ECO:0000256" key="4">
    <source>
        <dbReference type="ARBA" id="ARBA00010550"/>
    </source>
</evidence>
<keyword evidence="13" id="KW-0482">Metalloprotease</keyword>
<dbReference type="Gene3D" id="3.40.50.300">
    <property type="entry name" value="P-loop containing nucleotide triphosphate hydrolases"/>
    <property type="match status" value="1"/>
</dbReference>
<dbReference type="InterPro" id="IPR003959">
    <property type="entry name" value="ATPase_AAA_core"/>
</dbReference>
<dbReference type="PANTHER" id="PTHR23076:SF37">
    <property type="entry name" value="ATP-DEPENDENT ZINC METALLOPROTEASE FTSH 4, MITOCHONDRIAL"/>
    <property type="match status" value="1"/>
</dbReference>
<dbReference type="Pfam" id="PF01434">
    <property type="entry name" value="Peptidase_M41"/>
    <property type="match status" value="1"/>
</dbReference>
<evidence type="ECO:0000256" key="6">
    <source>
        <dbReference type="ARBA" id="ARBA00022670"/>
    </source>
</evidence>
<evidence type="ECO:0000313" key="18">
    <source>
        <dbReference type="Proteomes" id="UP000825935"/>
    </source>
</evidence>
<dbReference type="EMBL" id="CM035413">
    <property type="protein sequence ID" value="KAH7430826.1"/>
    <property type="molecule type" value="Genomic_DNA"/>
</dbReference>
<dbReference type="NCBIfam" id="TIGR01241">
    <property type="entry name" value="FtsH_fam"/>
    <property type="match status" value="1"/>
</dbReference>
<dbReference type="GO" id="GO:0005524">
    <property type="term" value="F:ATP binding"/>
    <property type="evidence" value="ECO:0007669"/>
    <property type="project" value="UniProtKB-KW"/>
</dbReference>
<dbReference type="OMA" id="EKDQYSV"/>
<dbReference type="HAMAP" id="MF_01458">
    <property type="entry name" value="FtsH"/>
    <property type="match status" value="1"/>
</dbReference>
<keyword evidence="5" id="KW-0934">Plastid</keyword>
<keyword evidence="15" id="KW-0472">Membrane</keyword>
<dbReference type="Gene3D" id="1.20.58.760">
    <property type="entry name" value="Peptidase M41"/>
    <property type="match status" value="1"/>
</dbReference>
<dbReference type="InterPro" id="IPR037219">
    <property type="entry name" value="Peptidase_M41-like"/>
</dbReference>
<evidence type="ECO:0000256" key="3">
    <source>
        <dbReference type="ARBA" id="ARBA00010044"/>
    </source>
</evidence>
<dbReference type="GO" id="GO:0045037">
    <property type="term" value="P:protein import into chloroplast stroma"/>
    <property type="evidence" value="ECO:0007669"/>
    <property type="project" value="TreeGrafter"/>
</dbReference>
<dbReference type="InterPro" id="IPR003960">
    <property type="entry name" value="ATPase_AAA_CS"/>
</dbReference>
<evidence type="ECO:0000256" key="7">
    <source>
        <dbReference type="ARBA" id="ARBA00022723"/>
    </source>
</evidence>
<name>A0A8T2UAB5_CERRI</name>
<keyword evidence="8" id="KW-0547">Nucleotide-binding</keyword>
<evidence type="ECO:0000256" key="15">
    <source>
        <dbReference type="SAM" id="Phobius"/>
    </source>
</evidence>
<keyword evidence="12" id="KW-0809">Transit peptide</keyword>
<dbReference type="Proteomes" id="UP000825935">
    <property type="component" value="Chromosome 8"/>
</dbReference>
<dbReference type="InterPro" id="IPR041569">
    <property type="entry name" value="AAA_lid_3"/>
</dbReference>
<comment type="subcellular location">
    <subcellularLocation>
        <location evidence="2">Mitochondrion</location>
    </subcellularLocation>
</comment>
<dbReference type="PANTHER" id="PTHR23076">
    <property type="entry name" value="METALLOPROTEASE M41 FTSH"/>
    <property type="match status" value="1"/>
</dbReference>
<dbReference type="InterPro" id="IPR003593">
    <property type="entry name" value="AAA+_ATPase"/>
</dbReference>
<keyword evidence="14" id="KW-0496">Mitochondrion</keyword>
<feature type="transmembrane region" description="Helical" evidence="15">
    <location>
        <begin position="203"/>
        <end position="221"/>
    </location>
</feature>
<evidence type="ECO:0000256" key="5">
    <source>
        <dbReference type="ARBA" id="ARBA00022528"/>
    </source>
</evidence>
<dbReference type="OrthoDB" id="1413014at2759"/>
<feature type="domain" description="AAA+ ATPase" evidence="16">
    <location>
        <begin position="279"/>
        <end position="415"/>
    </location>
</feature>
<dbReference type="SMART" id="SM00382">
    <property type="entry name" value="AAA"/>
    <property type="match status" value="1"/>
</dbReference>
<dbReference type="InterPro" id="IPR027417">
    <property type="entry name" value="P-loop_NTPase"/>
</dbReference>
<dbReference type="GO" id="GO:0005739">
    <property type="term" value="C:mitochondrion"/>
    <property type="evidence" value="ECO:0007669"/>
    <property type="project" value="UniProtKB-SubCell"/>
</dbReference>
<protein>
    <recommendedName>
        <fullName evidence="16">AAA+ ATPase domain-containing protein</fullName>
    </recommendedName>
</protein>
<proteinExistence type="inferred from homology"/>
<evidence type="ECO:0000259" key="16">
    <source>
        <dbReference type="SMART" id="SM00382"/>
    </source>
</evidence>
<dbReference type="GO" id="GO:0016020">
    <property type="term" value="C:membrane"/>
    <property type="evidence" value="ECO:0007669"/>
    <property type="project" value="InterPro"/>
</dbReference>
<gene>
    <name evidence="17" type="ORF">KP509_08G016800</name>
</gene>
<dbReference type="Gene3D" id="1.10.8.60">
    <property type="match status" value="1"/>
</dbReference>
<keyword evidence="11" id="KW-0067">ATP-binding</keyword>
<organism evidence="17 18">
    <name type="scientific">Ceratopteris richardii</name>
    <name type="common">Triangle waterfern</name>
    <dbReference type="NCBI Taxonomy" id="49495"/>
    <lineage>
        <taxon>Eukaryota</taxon>
        <taxon>Viridiplantae</taxon>
        <taxon>Streptophyta</taxon>
        <taxon>Embryophyta</taxon>
        <taxon>Tracheophyta</taxon>
        <taxon>Polypodiopsida</taxon>
        <taxon>Polypodiidae</taxon>
        <taxon>Polypodiales</taxon>
        <taxon>Pteridineae</taxon>
        <taxon>Pteridaceae</taxon>
        <taxon>Parkerioideae</taxon>
        <taxon>Ceratopteris</taxon>
    </lineage>
</organism>
<dbReference type="GO" id="GO:0004176">
    <property type="term" value="F:ATP-dependent peptidase activity"/>
    <property type="evidence" value="ECO:0007669"/>
    <property type="project" value="InterPro"/>
</dbReference>
<dbReference type="InterPro" id="IPR000642">
    <property type="entry name" value="Peptidase_M41"/>
</dbReference>
<evidence type="ECO:0000256" key="14">
    <source>
        <dbReference type="ARBA" id="ARBA00023128"/>
    </source>
</evidence>
<evidence type="ECO:0000256" key="13">
    <source>
        <dbReference type="ARBA" id="ARBA00023049"/>
    </source>
</evidence>
<comment type="similarity">
    <text evidence="4">In the N-terminal section; belongs to the AAA ATPase family.</text>
</comment>
<dbReference type="PROSITE" id="PS00674">
    <property type="entry name" value="AAA"/>
    <property type="match status" value="1"/>
</dbReference>
<accession>A0A8T2UAB5</accession>
<dbReference type="CDD" id="cd19501">
    <property type="entry name" value="RecA-like_FtsH"/>
    <property type="match status" value="1"/>
</dbReference>
<keyword evidence="7" id="KW-0479">Metal-binding</keyword>
<evidence type="ECO:0000313" key="17">
    <source>
        <dbReference type="EMBL" id="KAH7430826.1"/>
    </source>
</evidence>
<dbReference type="FunFam" id="1.20.58.760:FF:000002">
    <property type="entry name" value="ATP-dependent zinc metalloprotease FtsH"/>
    <property type="match status" value="1"/>
</dbReference>
<keyword evidence="15" id="KW-0812">Transmembrane</keyword>
<dbReference type="SUPFAM" id="SSF52540">
    <property type="entry name" value="P-loop containing nucleoside triphosphate hydrolases"/>
    <property type="match status" value="1"/>
</dbReference>
<dbReference type="GO" id="GO:0016887">
    <property type="term" value="F:ATP hydrolysis activity"/>
    <property type="evidence" value="ECO:0007669"/>
    <property type="project" value="InterPro"/>
</dbReference>
<dbReference type="InterPro" id="IPR005936">
    <property type="entry name" value="FtsH"/>
</dbReference>
<evidence type="ECO:0000256" key="11">
    <source>
        <dbReference type="ARBA" id="ARBA00022840"/>
    </source>
</evidence>
<evidence type="ECO:0000256" key="1">
    <source>
        <dbReference type="ARBA" id="ARBA00001947"/>
    </source>
</evidence>
<comment type="cofactor">
    <cofactor evidence="1">
        <name>Zn(2+)</name>
        <dbReference type="ChEBI" id="CHEBI:29105"/>
    </cofactor>
</comment>
<dbReference type="GO" id="GO:0009507">
    <property type="term" value="C:chloroplast"/>
    <property type="evidence" value="ECO:0007669"/>
    <property type="project" value="TreeGrafter"/>
</dbReference>